<dbReference type="Gene3D" id="3.30.160.800">
    <property type="match status" value="1"/>
</dbReference>
<evidence type="ECO:0000313" key="16">
    <source>
        <dbReference type="EMBL" id="EPF29997.1"/>
    </source>
</evidence>
<evidence type="ECO:0000256" key="4">
    <source>
        <dbReference type="ARBA" id="ARBA00022806"/>
    </source>
</evidence>
<comment type="caution">
    <text evidence="16">The sequence shown here is derived from an EMBL/GenBank/DDBJ whole genome shotgun (WGS) entry which is preliminary data.</text>
</comment>
<keyword evidence="6" id="KW-0238">DNA-binding</keyword>
<sequence length="844" mass="93803">MEETCGYLSVLNPEQLEAVCHTGSPLLILAGAGSGKTRVITTKIAWLIAEQGVRPESILAVTFTNKAAREMAERAQALDERAGRSSIRTFHSFGAWMLRRYAEWAGLSPNFTIYDDDDSVTLLMKALPQLNKQEAQRFIRKISRAKDYCLLPDSPQLTMIDPAPEFAVIYRAYQQRLRETGNADFGDLIMLPVQLLQEHTAIAQQLHRRFKVILVDEYQDSNSAQFQLLRELTGEDTYVCVVGDDDQSIYRFRGAEVQNILTFDRQFPHTKIIRLVRNYRSYEPILRVADSVVSRNEGRLGKTLIAARGTGGQKPCLYYLPSQDAEAELCVQLIKKAVRAGGAYSDWAILYRTNAQSLNFETTFLHEKIPHKVVGTLKFYEREEIKDALALLALIANGRDEIAFRRMVNKPARGIGETTQNKLVAYARAAFAHLSAYTGSSAFGSSPEQDNEDAQQEFTHLQNSSAQSLQPEFAQLQDTDAQPLQKQVQPELSQLQEPTALPSQQQAEGTPQQQPQQGADYITVLLDAGAKLPISKKAGTALLEFLNTLHSLRDLLAEYDSANTTDAAPVDTATDIDAQADSLRSDVSTGSTIDTGASEQAVTQKHGQQDERLAAFVLAVIEQTGLGVFHRNQDEVMGTQKTANLQELANTASLYPCSAAGLTSFLEHIELDRSLAETEAGADAVQLITMHNTKGLEFRNVIITGLENGIFPRNDESAEDMEEERRLMYVACTRAQDALYMTSCAARRMYGKLSYMEPSRFLAEIDEGLVDVAGQPIASFASPADEEASLWKCGQRLFHDDYGYGYVVQSRQSGGELVITVQFESGSQKRFFPAYQRAQLFRVD</sequence>
<gene>
    <name evidence="16" type="ORF">HMPREF9195_00008</name>
</gene>
<evidence type="ECO:0000256" key="1">
    <source>
        <dbReference type="ARBA" id="ARBA00009922"/>
    </source>
</evidence>
<feature type="region of interest" description="Disordered" evidence="13">
    <location>
        <begin position="582"/>
        <end position="605"/>
    </location>
</feature>
<dbReference type="InterPro" id="IPR027417">
    <property type="entry name" value="P-loop_NTPase"/>
</dbReference>
<dbReference type="PROSITE" id="PS51198">
    <property type="entry name" value="UVRD_HELICASE_ATP_BIND"/>
    <property type="match status" value="1"/>
</dbReference>
<evidence type="ECO:0000313" key="17">
    <source>
        <dbReference type="Proteomes" id="UP000014634"/>
    </source>
</evidence>
<evidence type="ECO:0000259" key="14">
    <source>
        <dbReference type="PROSITE" id="PS51198"/>
    </source>
</evidence>
<feature type="domain" description="UvrD-like helicase ATP-binding" evidence="14">
    <location>
        <begin position="9"/>
        <end position="282"/>
    </location>
</feature>
<feature type="binding site" evidence="12">
    <location>
        <begin position="30"/>
        <end position="37"/>
    </location>
    <ligand>
        <name>ATP</name>
        <dbReference type="ChEBI" id="CHEBI:30616"/>
    </ligand>
</feature>
<dbReference type="AlphaFoldDB" id="A0AA87TFX4"/>
<dbReference type="RefSeq" id="WP_016522089.1">
    <property type="nucleotide sequence ID" value="NZ_KE332517.1"/>
</dbReference>
<organism evidence="16 17">
    <name type="scientific">Treponema medium ATCC 700293</name>
    <dbReference type="NCBI Taxonomy" id="1125700"/>
    <lineage>
        <taxon>Bacteria</taxon>
        <taxon>Pseudomonadati</taxon>
        <taxon>Spirochaetota</taxon>
        <taxon>Spirochaetia</taxon>
        <taxon>Spirochaetales</taxon>
        <taxon>Treponemataceae</taxon>
        <taxon>Treponema</taxon>
    </lineage>
</organism>
<dbReference type="InterPro" id="IPR014016">
    <property type="entry name" value="UvrD-like_ATP-bd"/>
</dbReference>
<evidence type="ECO:0000256" key="9">
    <source>
        <dbReference type="ARBA" id="ARBA00034808"/>
    </source>
</evidence>
<feature type="compositionally biased region" description="Polar residues" evidence="13">
    <location>
        <begin position="585"/>
        <end position="605"/>
    </location>
</feature>
<keyword evidence="3 12" id="KW-0378">Hydrolase</keyword>
<dbReference type="GO" id="GO:0005829">
    <property type="term" value="C:cytosol"/>
    <property type="evidence" value="ECO:0007669"/>
    <property type="project" value="TreeGrafter"/>
</dbReference>
<dbReference type="InterPro" id="IPR014017">
    <property type="entry name" value="DNA_helicase_UvrD-like_C"/>
</dbReference>
<evidence type="ECO:0000256" key="8">
    <source>
        <dbReference type="ARBA" id="ARBA00034617"/>
    </source>
</evidence>
<dbReference type="Gene3D" id="3.40.50.300">
    <property type="entry name" value="P-loop containing nucleotide triphosphate hydrolases"/>
    <property type="match status" value="2"/>
</dbReference>
<dbReference type="GO" id="GO:0033202">
    <property type="term" value="C:DNA helicase complex"/>
    <property type="evidence" value="ECO:0007669"/>
    <property type="project" value="TreeGrafter"/>
</dbReference>
<accession>A0AA87TFX4</accession>
<keyword evidence="4 12" id="KW-0347">Helicase</keyword>
<dbReference type="GO" id="GO:0016787">
    <property type="term" value="F:hydrolase activity"/>
    <property type="evidence" value="ECO:0007669"/>
    <property type="project" value="UniProtKB-UniRule"/>
</dbReference>
<evidence type="ECO:0000259" key="15">
    <source>
        <dbReference type="PROSITE" id="PS51217"/>
    </source>
</evidence>
<evidence type="ECO:0000256" key="5">
    <source>
        <dbReference type="ARBA" id="ARBA00022840"/>
    </source>
</evidence>
<dbReference type="GO" id="GO:0043138">
    <property type="term" value="F:3'-5' DNA helicase activity"/>
    <property type="evidence" value="ECO:0007669"/>
    <property type="project" value="UniProtKB-EC"/>
</dbReference>
<proteinExistence type="inferred from homology"/>
<evidence type="ECO:0000256" key="13">
    <source>
        <dbReference type="SAM" id="MobiDB-lite"/>
    </source>
</evidence>
<comment type="catalytic activity">
    <reaction evidence="11">
        <text>ATP + H2O = ADP + phosphate + H(+)</text>
        <dbReference type="Rhea" id="RHEA:13065"/>
        <dbReference type="ChEBI" id="CHEBI:15377"/>
        <dbReference type="ChEBI" id="CHEBI:15378"/>
        <dbReference type="ChEBI" id="CHEBI:30616"/>
        <dbReference type="ChEBI" id="CHEBI:43474"/>
        <dbReference type="ChEBI" id="CHEBI:456216"/>
        <dbReference type="EC" id="5.6.2.4"/>
    </reaction>
</comment>
<dbReference type="Gene3D" id="1.10.10.160">
    <property type="match status" value="1"/>
</dbReference>
<dbReference type="EC" id="5.6.2.4" evidence="9"/>
<evidence type="ECO:0000256" key="2">
    <source>
        <dbReference type="ARBA" id="ARBA00022741"/>
    </source>
</evidence>
<feature type="region of interest" description="Disordered" evidence="13">
    <location>
        <begin position="441"/>
        <end position="516"/>
    </location>
</feature>
<evidence type="ECO:0000256" key="6">
    <source>
        <dbReference type="ARBA" id="ARBA00023125"/>
    </source>
</evidence>
<dbReference type="EMBL" id="ATFE01000001">
    <property type="protein sequence ID" value="EPF29997.1"/>
    <property type="molecule type" value="Genomic_DNA"/>
</dbReference>
<keyword evidence="2 12" id="KW-0547">Nucleotide-binding</keyword>
<keyword evidence="7" id="KW-0413">Isomerase</keyword>
<name>A0AA87TFX4_TREMD</name>
<dbReference type="SUPFAM" id="SSF52540">
    <property type="entry name" value="P-loop containing nucleoside triphosphate hydrolases"/>
    <property type="match status" value="1"/>
</dbReference>
<dbReference type="PANTHER" id="PTHR11070:SF2">
    <property type="entry name" value="ATP-DEPENDENT DNA HELICASE SRS2"/>
    <property type="match status" value="1"/>
</dbReference>
<evidence type="ECO:0000256" key="12">
    <source>
        <dbReference type="PROSITE-ProRule" id="PRU00560"/>
    </source>
</evidence>
<dbReference type="GO" id="GO:0003677">
    <property type="term" value="F:DNA binding"/>
    <property type="evidence" value="ECO:0007669"/>
    <property type="project" value="UniProtKB-KW"/>
</dbReference>
<dbReference type="Pfam" id="PF00580">
    <property type="entry name" value="UvrD-helicase"/>
    <property type="match status" value="1"/>
</dbReference>
<reference evidence="16 17" key="1">
    <citation type="submission" date="2013-04" db="EMBL/GenBank/DDBJ databases">
        <title>The Genome Sequence of Treponema medium ATCC 700293.</title>
        <authorList>
            <consortium name="The Broad Institute Genomics Platform"/>
            <person name="Earl A."/>
            <person name="Ward D."/>
            <person name="Feldgarden M."/>
            <person name="Gevers D."/>
            <person name="Leonetti C."/>
            <person name="Blanton J.M."/>
            <person name="Dewhirst F.E."/>
            <person name="Izard J."/>
            <person name="Walker B."/>
            <person name="Young S."/>
            <person name="Zeng Q."/>
            <person name="Gargeya S."/>
            <person name="Fitzgerald M."/>
            <person name="Haas B."/>
            <person name="Abouelleil A."/>
            <person name="Allen A.W."/>
            <person name="Alvarado L."/>
            <person name="Arachchi H.M."/>
            <person name="Berlin A.M."/>
            <person name="Chapman S.B."/>
            <person name="Gainer-Dewar J."/>
            <person name="Goldberg J."/>
            <person name="Griggs A."/>
            <person name="Gujja S."/>
            <person name="Hansen M."/>
            <person name="Howarth C."/>
            <person name="Imamovic A."/>
            <person name="Ireland A."/>
            <person name="Larimer J."/>
            <person name="McCowan C."/>
            <person name="Murphy C."/>
            <person name="Pearson M."/>
            <person name="Poon T.W."/>
            <person name="Priest M."/>
            <person name="Roberts A."/>
            <person name="Saif S."/>
            <person name="Shea T."/>
            <person name="Sisk P."/>
            <person name="Sykes S."/>
            <person name="Wortman J."/>
            <person name="Nusbaum C."/>
            <person name="Birren B."/>
        </authorList>
    </citation>
    <scope>NUCLEOTIDE SEQUENCE [LARGE SCALE GENOMIC DNA]</scope>
    <source>
        <strain evidence="16 17">ATCC 700293</strain>
    </source>
</reference>
<dbReference type="PROSITE" id="PS51217">
    <property type="entry name" value="UVRD_HELICASE_CTER"/>
    <property type="match status" value="1"/>
</dbReference>
<feature type="domain" description="UvrD-like helicase C-terminal" evidence="15">
    <location>
        <begin position="283"/>
        <end position="695"/>
    </location>
</feature>
<protein>
    <recommendedName>
        <fullName evidence="9">DNA 3'-5' helicase</fullName>
        <ecNumber evidence="9">5.6.2.4</ecNumber>
    </recommendedName>
    <alternativeName>
        <fullName evidence="10">DNA 3'-5' helicase II</fullName>
    </alternativeName>
</protein>
<comment type="similarity">
    <text evidence="1">Belongs to the helicase family. UvrD subfamily.</text>
</comment>
<dbReference type="Pfam" id="PF13361">
    <property type="entry name" value="UvrD_C"/>
    <property type="match status" value="1"/>
</dbReference>
<evidence type="ECO:0000256" key="11">
    <source>
        <dbReference type="ARBA" id="ARBA00048988"/>
    </source>
</evidence>
<evidence type="ECO:0000256" key="3">
    <source>
        <dbReference type="ARBA" id="ARBA00022801"/>
    </source>
</evidence>
<dbReference type="Proteomes" id="UP000014634">
    <property type="component" value="Unassembled WGS sequence"/>
</dbReference>
<evidence type="ECO:0000256" key="10">
    <source>
        <dbReference type="ARBA" id="ARBA00034923"/>
    </source>
</evidence>
<dbReference type="GO" id="GO:0000725">
    <property type="term" value="P:recombinational repair"/>
    <property type="evidence" value="ECO:0007669"/>
    <property type="project" value="TreeGrafter"/>
</dbReference>
<comment type="catalytic activity">
    <reaction evidence="8">
        <text>Couples ATP hydrolysis with the unwinding of duplex DNA by translocating in the 3'-5' direction.</text>
        <dbReference type="EC" id="5.6.2.4"/>
    </reaction>
</comment>
<dbReference type="InterPro" id="IPR000212">
    <property type="entry name" value="DNA_helicase_UvrD/REP"/>
</dbReference>
<feature type="compositionally biased region" description="Polar residues" evidence="13">
    <location>
        <begin position="456"/>
        <end position="503"/>
    </location>
</feature>
<dbReference type="GO" id="GO:0005524">
    <property type="term" value="F:ATP binding"/>
    <property type="evidence" value="ECO:0007669"/>
    <property type="project" value="UniProtKB-UniRule"/>
</dbReference>
<feature type="compositionally biased region" description="Low complexity" evidence="13">
    <location>
        <begin position="504"/>
        <end position="516"/>
    </location>
</feature>
<dbReference type="CDD" id="cd17932">
    <property type="entry name" value="DEXQc_UvrD"/>
    <property type="match status" value="1"/>
</dbReference>
<evidence type="ECO:0000256" key="7">
    <source>
        <dbReference type="ARBA" id="ARBA00023235"/>
    </source>
</evidence>
<dbReference type="PANTHER" id="PTHR11070">
    <property type="entry name" value="UVRD / RECB / PCRA DNA HELICASE FAMILY MEMBER"/>
    <property type="match status" value="1"/>
</dbReference>
<keyword evidence="5 12" id="KW-0067">ATP-binding</keyword>
<dbReference type="InterPro" id="IPR013986">
    <property type="entry name" value="DExx_box_DNA_helicase_dom_sf"/>
</dbReference>
<dbReference type="Gene3D" id="1.10.486.10">
    <property type="entry name" value="PCRA, domain 4"/>
    <property type="match status" value="1"/>
</dbReference>